<dbReference type="EMBL" id="HBUF01344890">
    <property type="protein sequence ID" value="CAG6708254.1"/>
    <property type="molecule type" value="Transcribed_RNA"/>
</dbReference>
<dbReference type="EMBL" id="HBUF01182406">
    <property type="protein sequence ID" value="CAG6655643.1"/>
    <property type="molecule type" value="Transcribed_RNA"/>
</dbReference>
<dbReference type="EMBL" id="HBUF01344889">
    <property type="protein sequence ID" value="CAG6708250.1"/>
    <property type="molecule type" value="Transcribed_RNA"/>
</dbReference>
<dbReference type="AlphaFoldDB" id="A0A8D8RQ69"/>
<dbReference type="EMBL" id="HBUF01182407">
    <property type="protein sequence ID" value="CAG6655646.1"/>
    <property type="molecule type" value="Transcribed_RNA"/>
</dbReference>
<evidence type="ECO:0000313" key="2">
    <source>
        <dbReference type="EMBL" id="CAG6655643.1"/>
    </source>
</evidence>
<reference evidence="2" key="1">
    <citation type="submission" date="2021-05" db="EMBL/GenBank/DDBJ databases">
        <authorList>
            <person name="Alioto T."/>
            <person name="Alioto T."/>
            <person name="Gomez Garrido J."/>
        </authorList>
    </citation>
    <scope>NUCLEOTIDE SEQUENCE</scope>
</reference>
<dbReference type="EMBL" id="HBUF01171105">
    <property type="protein sequence ID" value="CAG6652371.1"/>
    <property type="molecule type" value="Transcribed_RNA"/>
</dbReference>
<sequence length="101" mass="11088">MGHPSPTRVHSEPALGHPARLHSEPGPVHFGTHWRRRRGEHPHCFPGGRRHTDCQYGATCSTTGTCSGSTSDGTAGWACCNDRDNITHWRSESRRVNSSTS</sequence>
<dbReference type="EMBL" id="HBUF01344888">
    <property type="protein sequence ID" value="CAG6708247.1"/>
    <property type="molecule type" value="Transcribed_RNA"/>
</dbReference>
<organism evidence="2">
    <name type="scientific">Cacopsylla melanoneura</name>
    <dbReference type="NCBI Taxonomy" id="428564"/>
    <lineage>
        <taxon>Eukaryota</taxon>
        <taxon>Metazoa</taxon>
        <taxon>Ecdysozoa</taxon>
        <taxon>Arthropoda</taxon>
        <taxon>Hexapoda</taxon>
        <taxon>Insecta</taxon>
        <taxon>Pterygota</taxon>
        <taxon>Neoptera</taxon>
        <taxon>Paraneoptera</taxon>
        <taxon>Hemiptera</taxon>
        <taxon>Sternorrhyncha</taxon>
        <taxon>Psylloidea</taxon>
        <taxon>Psyllidae</taxon>
        <taxon>Psyllinae</taxon>
        <taxon>Cacopsylla</taxon>
    </lineage>
</organism>
<proteinExistence type="predicted"/>
<dbReference type="EMBL" id="HBUF01344887">
    <property type="protein sequence ID" value="CAG6708244.1"/>
    <property type="molecule type" value="Transcribed_RNA"/>
</dbReference>
<feature type="region of interest" description="Disordered" evidence="1">
    <location>
        <begin position="1"/>
        <end position="51"/>
    </location>
</feature>
<dbReference type="EMBL" id="HBUF01171104">
    <property type="protein sequence ID" value="CAG6652368.1"/>
    <property type="molecule type" value="Transcribed_RNA"/>
</dbReference>
<name>A0A8D8RQ69_9HEMI</name>
<protein>
    <submittedName>
        <fullName evidence="2">Uncharacterized protein</fullName>
    </submittedName>
</protein>
<accession>A0A8D8RQ69</accession>
<evidence type="ECO:0000256" key="1">
    <source>
        <dbReference type="SAM" id="MobiDB-lite"/>
    </source>
</evidence>